<dbReference type="EMBL" id="BMAR01000001">
    <property type="protein sequence ID" value="GFR41274.1"/>
    <property type="molecule type" value="Genomic_DNA"/>
</dbReference>
<comment type="caution">
    <text evidence="2">The sequence shown here is derived from an EMBL/GenBank/DDBJ whole genome shotgun (WGS) entry which is preliminary data.</text>
</comment>
<dbReference type="InterPro" id="IPR008533">
    <property type="entry name" value="DUF815"/>
</dbReference>
<evidence type="ECO:0000313" key="2">
    <source>
        <dbReference type="EMBL" id="GFR41274.1"/>
    </source>
</evidence>
<gene>
    <name evidence="2" type="ORF">Agub_g1949</name>
</gene>
<feature type="non-terminal residue" evidence="2">
    <location>
        <position position="1"/>
    </location>
</feature>
<evidence type="ECO:0000256" key="1">
    <source>
        <dbReference type="SAM" id="MobiDB-lite"/>
    </source>
</evidence>
<dbReference type="PANTHER" id="PTHR42935">
    <property type="entry name" value="SLR0930 PROTEIN"/>
    <property type="match status" value="1"/>
</dbReference>
<feature type="region of interest" description="Disordered" evidence="1">
    <location>
        <begin position="201"/>
        <end position="238"/>
    </location>
</feature>
<protein>
    <submittedName>
        <fullName evidence="2">Uncharacterized protein</fullName>
    </submittedName>
</protein>
<keyword evidence="3" id="KW-1185">Reference proteome</keyword>
<dbReference type="AlphaFoldDB" id="A0AAD3DHE9"/>
<dbReference type="Proteomes" id="UP001054857">
    <property type="component" value="Unassembled WGS sequence"/>
</dbReference>
<feature type="compositionally biased region" description="Low complexity" evidence="1">
    <location>
        <begin position="295"/>
        <end position="310"/>
    </location>
</feature>
<name>A0AAD3DHE9_9CHLO</name>
<feature type="region of interest" description="Disordered" evidence="1">
    <location>
        <begin position="289"/>
        <end position="310"/>
    </location>
</feature>
<reference evidence="2 3" key="1">
    <citation type="journal article" date="2021" name="Sci. Rep.">
        <title>Genome sequencing of the multicellular alga Astrephomene provides insights into convergent evolution of germ-soma differentiation.</title>
        <authorList>
            <person name="Yamashita S."/>
            <person name="Yamamoto K."/>
            <person name="Matsuzaki R."/>
            <person name="Suzuki S."/>
            <person name="Yamaguchi H."/>
            <person name="Hirooka S."/>
            <person name="Minakuchi Y."/>
            <person name="Miyagishima S."/>
            <person name="Kawachi M."/>
            <person name="Toyoda A."/>
            <person name="Nozaki H."/>
        </authorList>
    </citation>
    <scope>NUCLEOTIDE SEQUENCE [LARGE SCALE GENOMIC DNA]</scope>
    <source>
        <strain evidence="2 3">NIES-4017</strain>
    </source>
</reference>
<sequence>MLHSSVSGLQSRQCLSSAKSLRCKPFLCCPRRLPRRLKVQAIGFDFGDDDSRSSKAPTKLGARVGSLGSLASSLLVYGSVLKGSVGEAFLQALQVTQKYQASSKEVLTAYGRLFSLLLAAGYDSWADYLLDQILLGRDNSFARAAAQGSLEAGGGAPLLRAVSYDLDVLQELALSMNQIAELVADAAPAAGPYWQEAATSLSLKSPSSSPSNSPGTSPPPVVTPLDPHSRSPFITRPPHPEELAGWRAALSGRDSWGEAVPLLEAYYHRHGFGITSRNSTLRWIKGAFEEGPDAPSSSSSPSVLSPPHRL</sequence>
<proteinExistence type="predicted"/>
<evidence type="ECO:0000313" key="3">
    <source>
        <dbReference type="Proteomes" id="UP001054857"/>
    </source>
</evidence>
<organism evidence="2 3">
    <name type="scientific">Astrephomene gubernaculifera</name>
    <dbReference type="NCBI Taxonomy" id="47775"/>
    <lineage>
        <taxon>Eukaryota</taxon>
        <taxon>Viridiplantae</taxon>
        <taxon>Chlorophyta</taxon>
        <taxon>core chlorophytes</taxon>
        <taxon>Chlorophyceae</taxon>
        <taxon>CS clade</taxon>
        <taxon>Chlamydomonadales</taxon>
        <taxon>Astrephomenaceae</taxon>
        <taxon>Astrephomene</taxon>
    </lineage>
</organism>
<accession>A0AAD3DHE9</accession>
<feature type="compositionally biased region" description="Low complexity" evidence="1">
    <location>
        <begin position="201"/>
        <end position="215"/>
    </location>
</feature>
<dbReference type="PANTHER" id="PTHR42935:SF1">
    <property type="entry name" value="SLR0930 PROTEIN"/>
    <property type="match status" value="1"/>
</dbReference>